<comment type="caution">
    <text evidence="4">The sequence shown here is derived from an EMBL/GenBank/DDBJ whole genome shotgun (WGS) entry which is preliminary data.</text>
</comment>
<dbReference type="PRINTS" id="PR00080">
    <property type="entry name" value="SDRFAMILY"/>
</dbReference>
<dbReference type="InterPro" id="IPR002347">
    <property type="entry name" value="SDR_fam"/>
</dbReference>
<dbReference type="EMBL" id="ACLF03000002">
    <property type="protein sequence ID" value="EFQ84461.1"/>
    <property type="molecule type" value="Genomic_DNA"/>
</dbReference>
<accession>E2S8F6</accession>
<keyword evidence="5" id="KW-1185">Reference proteome</keyword>
<evidence type="ECO:0000256" key="2">
    <source>
        <dbReference type="ARBA" id="ARBA00023002"/>
    </source>
</evidence>
<dbReference type="Pfam" id="PF00106">
    <property type="entry name" value="adh_short"/>
    <property type="match status" value="1"/>
</dbReference>
<dbReference type="AlphaFoldDB" id="E2S8F6"/>
<comment type="similarity">
    <text evidence="1 3">Belongs to the short-chain dehydrogenases/reductases (SDR) family.</text>
</comment>
<dbReference type="HOGENOM" id="CLU_010194_2_1_11"/>
<dbReference type="SUPFAM" id="SSF51735">
    <property type="entry name" value="NAD(P)-binding Rossmann-fold domains"/>
    <property type="match status" value="1"/>
</dbReference>
<dbReference type="InterPro" id="IPR020904">
    <property type="entry name" value="Sc_DH/Rdtase_CS"/>
</dbReference>
<evidence type="ECO:0000313" key="5">
    <source>
        <dbReference type="Proteomes" id="UP000003111"/>
    </source>
</evidence>
<dbReference type="PANTHER" id="PTHR44196">
    <property type="entry name" value="DEHYDROGENASE/REDUCTASE SDR FAMILY MEMBER 7B"/>
    <property type="match status" value="1"/>
</dbReference>
<name>E2S8F6_9ACTN</name>
<dbReference type="RefSeq" id="WP_007079193.1">
    <property type="nucleotide sequence ID" value="NZ_CM001024.1"/>
</dbReference>
<organism evidence="4 5">
    <name type="scientific">Aeromicrobium marinum DSM 15272</name>
    <dbReference type="NCBI Taxonomy" id="585531"/>
    <lineage>
        <taxon>Bacteria</taxon>
        <taxon>Bacillati</taxon>
        <taxon>Actinomycetota</taxon>
        <taxon>Actinomycetes</taxon>
        <taxon>Propionibacteriales</taxon>
        <taxon>Nocardioidaceae</taxon>
        <taxon>Aeromicrobium</taxon>
    </lineage>
</organism>
<proteinExistence type="inferred from homology"/>
<reference evidence="4" key="1">
    <citation type="submission" date="2010-08" db="EMBL/GenBank/DDBJ databases">
        <authorList>
            <person name="Muzny D."/>
            <person name="Qin X."/>
            <person name="Buhay C."/>
            <person name="Dugan-Rocha S."/>
            <person name="Ding Y."/>
            <person name="Chen G."/>
            <person name="Hawes A."/>
            <person name="Holder M."/>
            <person name="Jhangiani S."/>
            <person name="Johnson A."/>
            <person name="Khan Z."/>
            <person name="Li Z."/>
            <person name="Liu W."/>
            <person name="Liu X."/>
            <person name="Perez L."/>
            <person name="Shen H."/>
            <person name="Wang Q."/>
            <person name="Watt J."/>
            <person name="Xi L."/>
            <person name="Xin Y."/>
            <person name="Zhou J."/>
            <person name="Deng J."/>
            <person name="Jiang H."/>
            <person name="Liu Y."/>
            <person name="Qu J."/>
            <person name="Song X.-Z."/>
            <person name="Zhang L."/>
            <person name="Villasana D."/>
            <person name="Johnson A."/>
            <person name="Liu J."/>
            <person name="Liyanage D."/>
            <person name="Lorensuhewa L."/>
            <person name="Robinson T."/>
            <person name="Song A."/>
            <person name="Song B.-B."/>
            <person name="Dinh H."/>
            <person name="Thornton R."/>
            <person name="Coyle M."/>
            <person name="Francisco L."/>
            <person name="Jackson L."/>
            <person name="Javaid M."/>
            <person name="Korchina V."/>
            <person name="Kovar C."/>
            <person name="Mata R."/>
            <person name="Mathew T."/>
            <person name="Ngo R."/>
            <person name="Nguyen L."/>
            <person name="Nguyen N."/>
            <person name="Okwuonu G."/>
            <person name="Ongeri F."/>
            <person name="Pham C."/>
            <person name="Simmons D."/>
            <person name="Wilczek-Boney K."/>
            <person name="Hale W."/>
            <person name="Jakkamsetti A."/>
            <person name="Pham P."/>
            <person name="Ruth R."/>
            <person name="San Lucas F."/>
            <person name="Warren J."/>
            <person name="Zhang J."/>
            <person name="Zhao Z."/>
            <person name="Zhou C."/>
            <person name="Zhu D."/>
            <person name="Lee S."/>
            <person name="Bess C."/>
            <person name="Blankenburg K."/>
            <person name="Forbes L."/>
            <person name="Fu Q."/>
            <person name="Gubbala S."/>
            <person name="Hirani K."/>
            <person name="Jayaseelan J.C."/>
            <person name="Lara F."/>
            <person name="Munidasa M."/>
            <person name="Palculict T."/>
            <person name="Patil S."/>
            <person name="Pu L.-L."/>
            <person name="Saada N."/>
            <person name="Tang L."/>
            <person name="Weissenberger G."/>
            <person name="Zhu Y."/>
            <person name="Hemphill L."/>
            <person name="Shang Y."/>
            <person name="Youmans B."/>
            <person name="Ayvaz T."/>
            <person name="Ross M."/>
            <person name="Santibanez J."/>
            <person name="Aqrawi P."/>
            <person name="Gross S."/>
            <person name="Joshi V."/>
            <person name="Fowler G."/>
            <person name="Nazareth L."/>
            <person name="Reid J."/>
            <person name="Worley K."/>
            <person name="Petrosino J."/>
            <person name="Highlander S."/>
            <person name="Gibbs R."/>
        </authorList>
    </citation>
    <scope>NUCLEOTIDE SEQUENCE [LARGE SCALE GENOMIC DNA]</scope>
    <source>
        <strain evidence="4">DSM 15272</strain>
    </source>
</reference>
<keyword evidence="2" id="KW-0560">Oxidoreductase</keyword>
<evidence type="ECO:0000256" key="1">
    <source>
        <dbReference type="ARBA" id="ARBA00006484"/>
    </source>
</evidence>
<evidence type="ECO:0000256" key="3">
    <source>
        <dbReference type="RuleBase" id="RU000363"/>
    </source>
</evidence>
<dbReference type="Gene3D" id="3.40.50.720">
    <property type="entry name" value="NAD(P)-binding Rossmann-like Domain"/>
    <property type="match status" value="1"/>
</dbReference>
<dbReference type="PROSITE" id="PS00061">
    <property type="entry name" value="ADH_SHORT"/>
    <property type="match status" value="1"/>
</dbReference>
<dbReference type="PANTHER" id="PTHR44196:SF1">
    <property type="entry name" value="DEHYDROGENASE_REDUCTASE SDR FAMILY MEMBER 7B"/>
    <property type="match status" value="1"/>
</dbReference>
<dbReference type="OrthoDB" id="9797538at2"/>
<dbReference type="eggNOG" id="COG0300">
    <property type="taxonomic scope" value="Bacteria"/>
</dbReference>
<evidence type="ECO:0000313" key="4">
    <source>
        <dbReference type="EMBL" id="EFQ84461.1"/>
    </source>
</evidence>
<dbReference type="Proteomes" id="UP000003111">
    <property type="component" value="Unassembled WGS sequence"/>
</dbReference>
<dbReference type="STRING" id="585531.HMPREF0063_10313"/>
<sequence>MRRNILITGASSGLGAEMARQFAAKGHHLALTARRVDRLEELRSEILAAHPDVEVVVHQLDVNDHDQVFAVTKQAAADLGGLDRVVVNAGLGKGVKIGTGGFAANAETAQTNFVAALAQCEAAMEHFYERKAGHLVVISSISAMRGLPSTVTTYAATKAGLAHLAEGIRLDLMGRKNLDIKVTTIYPGYIVSEMNDVVASEQKLMADTATGVRSIVKAIDKEVAEASVPGWPWVPLGQVLKRAPLGIVRKLV</sequence>
<dbReference type="GO" id="GO:0016491">
    <property type="term" value="F:oxidoreductase activity"/>
    <property type="evidence" value="ECO:0007669"/>
    <property type="project" value="UniProtKB-KW"/>
</dbReference>
<dbReference type="NCBIfam" id="NF006099">
    <property type="entry name" value="PRK08251.1"/>
    <property type="match status" value="1"/>
</dbReference>
<protein>
    <submittedName>
        <fullName evidence="4">Oxidoreductase, short chain dehydrogenase/reductase family protein</fullName>
    </submittedName>
</protein>
<dbReference type="InterPro" id="IPR036291">
    <property type="entry name" value="NAD(P)-bd_dom_sf"/>
</dbReference>
<dbReference type="PRINTS" id="PR00081">
    <property type="entry name" value="GDHRDH"/>
</dbReference>
<gene>
    <name evidence="4" type="ORF">HMPREF0063_10313</name>
</gene>
<dbReference type="GO" id="GO:0016020">
    <property type="term" value="C:membrane"/>
    <property type="evidence" value="ECO:0007669"/>
    <property type="project" value="TreeGrafter"/>
</dbReference>